<feature type="domain" description="EF-hand" evidence="15">
    <location>
        <begin position="514"/>
        <end position="549"/>
    </location>
</feature>
<feature type="domain" description="C3H1-type" evidence="14">
    <location>
        <begin position="108"/>
        <end position="135"/>
    </location>
</feature>
<evidence type="ECO:0000256" key="10">
    <source>
        <dbReference type="PROSITE-ProRule" id="PRU00723"/>
    </source>
</evidence>
<dbReference type="PANTHER" id="PTHR10827:SF98">
    <property type="entry name" value="45 KDA CALCIUM-BINDING PROTEIN"/>
    <property type="match status" value="1"/>
</dbReference>
<feature type="region of interest" description="Disordered" evidence="12">
    <location>
        <begin position="354"/>
        <end position="378"/>
    </location>
</feature>
<evidence type="ECO:0000256" key="6">
    <source>
        <dbReference type="ARBA" id="ARBA00023180"/>
    </source>
</evidence>
<evidence type="ECO:0000259" key="15">
    <source>
        <dbReference type="PROSITE" id="PS50222"/>
    </source>
</evidence>
<comment type="subcellular location">
    <subcellularLocation>
        <location evidence="7">Golgi apparatus lumen</location>
    </subcellularLocation>
</comment>
<evidence type="ECO:0000259" key="14">
    <source>
        <dbReference type="PROSITE" id="PS50103"/>
    </source>
</evidence>
<feature type="domain" description="C3H1-type" evidence="14">
    <location>
        <begin position="14"/>
        <end position="41"/>
    </location>
</feature>
<protein>
    <recommendedName>
        <fullName evidence="8">45 kDa calcium-binding protein</fullName>
    </recommendedName>
    <alternativeName>
        <fullName evidence="9">Stromal cell-derived factor 4</fullName>
    </alternativeName>
</protein>
<dbReference type="PROSITE" id="PS50103">
    <property type="entry name" value="ZF_C3H1"/>
    <property type="match status" value="3"/>
</dbReference>
<keyword evidence="1 10" id="KW-0479">Metal-binding</keyword>
<keyword evidence="13" id="KW-0472">Membrane</keyword>
<feature type="zinc finger region" description="C3H1-type" evidence="10">
    <location>
        <begin position="108"/>
        <end position="135"/>
    </location>
</feature>
<keyword evidence="17" id="KW-1185">Reference proteome</keyword>
<keyword evidence="10" id="KW-0862">Zinc</keyword>
<proteinExistence type="predicted"/>
<dbReference type="PROSITE" id="PS00018">
    <property type="entry name" value="EF_HAND_1"/>
    <property type="match status" value="3"/>
</dbReference>
<dbReference type="GO" id="GO:0005783">
    <property type="term" value="C:endoplasmic reticulum"/>
    <property type="evidence" value="ECO:0007669"/>
    <property type="project" value="TreeGrafter"/>
</dbReference>
<dbReference type="GO" id="GO:0017156">
    <property type="term" value="P:calcium-ion regulated exocytosis"/>
    <property type="evidence" value="ECO:0007669"/>
    <property type="project" value="TreeGrafter"/>
</dbReference>
<dbReference type="PROSITE" id="PS50222">
    <property type="entry name" value="EF_HAND_2"/>
    <property type="match status" value="3"/>
</dbReference>
<dbReference type="GO" id="GO:0008270">
    <property type="term" value="F:zinc ion binding"/>
    <property type="evidence" value="ECO:0007669"/>
    <property type="project" value="UniProtKB-KW"/>
</dbReference>
<keyword evidence="13" id="KW-0812">Transmembrane</keyword>
<dbReference type="SUPFAM" id="SSF47473">
    <property type="entry name" value="EF-hand"/>
    <property type="match status" value="2"/>
</dbReference>
<evidence type="ECO:0000256" key="7">
    <source>
        <dbReference type="ARBA" id="ARBA00023769"/>
    </source>
</evidence>
<keyword evidence="13" id="KW-1133">Transmembrane helix</keyword>
<evidence type="ECO:0000256" key="3">
    <source>
        <dbReference type="ARBA" id="ARBA00022737"/>
    </source>
</evidence>
<dbReference type="SMART" id="SM00356">
    <property type="entry name" value="ZnF_C3H1"/>
    <property type="match status" value="3"/>
</dbReference>
<dbReference type="Pfam" id="PF00642">
    <property type="entry name" value="zf-CCCH"/>
    <property type="match status" value="1"/>
</dbReference>
<evidence type="ECO:0000256" key="8">
    <source>
        <dbReference type="ARBA" id="ARBA00023817"/>
    </source>
</evidence>
<evidence type="ECO:0000313" key="17">
    <source>
        <dbReference type="Proteomes" id="UP000494165"/>
    </source>
</evidence>
<evidence type="ECO:0000313" key="16">
    <source>
        <dbReference type="EMBL" id="CAB3365840.1"/>
    </source>
</evidence>
<gene>
    <name evidence="16" type="ORF">CLODIP_2_CD06581</name>
</gene>
<dbReference type="AlphaFoldDB" id="A0A8S1C1S4"/>
<keyword evidence="2" id="KW-0732">Signal</keyword>
<dbReference type="CDD" id="cd16225">
    <property type="entry name" value="EFh_CREC_cab45"/>
    <property type="match status" value="1"/>
</dbReference>
<feature type="zinc finger region" description="C3H1-type" evidence="10">
    <location>
        <begin position="14"/>
        <end position="41"/>
    </location>
</feature>
<evidence type="ECO:0000256" key="1">
    <source>
        <dbReference type="ARBA" id="ARBA00022723"/>
    </source>
</evidence>
<dbReference type="OrthoDB" id="9978834at2759"/>
<feature type="domain" description="EF-hand" evidence="15">
    <location>
        <begin position="594"/>
        <end position="629"/>
    </location>
</feature>
<dbReference type="InterPro" id="IPR011992">
    <property type="entry name" value="EF-hand-dom_pair"/>
</dbReference>
<name>A0A8S1C1S4_9INSE</name>
<evidence type="ECO:0000256" key="13">
    <source>
        <dbReference type="SAM" id="Phobius"/>
    </source>
</evidence>
<dbReference type="SMART" id="SM00054">
    <property type="entry name" value="EFh"/>
    <property type="match status" value="3"/>
</dbReference>
<dbReference type="PANTHER" id="PTHR10827">
    <property type="entry name" value="RETICULOCALBIN"/>
    <property type="match status" value="1"/>
</dbReference>
<dbReference type="GO" id="GO:0005509">
    <property type="term" value="F:calcium ion binding"/>
    <property type="evidence" value="ECO:0007669"/>
    <property type="project" value="InterPro"/>
</dbReference>
<dbReference type="InterPro" id="IPR018247">
    <property type="entry name" value="EF_Hand_1_Ca_BS"/>
</dbReference>
<organism evidence="16 17">
    <name type="scientific">Cloeon dipterum</name>
    <dbReference type="NCBI Taxonomy" id="197152"/>
    <lineage>
        <taxon>Eukaryota</taxon>
        <taxon>Metazoa</taxon>
        <taxon>Ecdysozoa</taxon>
        <taxon>Arthropoda</taxon>
        <taxon>Hexapoda</taxon>
        <taxon>Insecta</taxon>
        <taxon>Pterygota</taxon>
        <taxon>Palaeoptera</taxon>
        <taxon>Ephemeroptera</taxon>
        <taxon>Pisciforma</taxon>
        <taxon>Baetidae</taxon>
        <taxon>Cloeon</taxon>
    </lineage>
</organism>
<sequence length="642" mass="72923">MSVRLEEGPSNSSARYDMICRDFLRNTCRRGKRCKFQHSMATEEANNNSSSQILFCHDFQNKGCPRSNCRFVHCSRDEEETYRETGRLPLTATISAHVQGLMPPDMLQGEPPVCTEYLRGCCRRYRECKYRHLTPAQVMQLSTEPLVKRKRYSDEVEARIALLQDENLDLKRMLDELHRQVDTLAAANEVLLEQNARLRMKPSAAAVVSLPAVTITNSSDGPPVTIATAVAPGSVTQVSLATAGISIAPPVVTVAQTLAGNATTPVSQALPITISGTTSSLVPYPIVTHVHRPAPPKMKIFRILPRLGLETRSKRRLLLVIGIYIGLLGLVWLAQIPLKPSYKTQIHNRLSDALKEQLRKPDRKPEKKTEALLADPRDTSQPEKIIKTIFSRVDRDNDNLISLVELVSWINLKIQHHISLALKENFLMFTMVDSNPRNGLVSWEEYHHYFLKKHGVNDTYIKNHDKKHRGLVRSIKETIMKEKRAWSEAARSDPSYLNVDEFLAFRHPESSHSTIMQLVEELLDKFDRDGDDTLTETEYASLRSEGDLEHEAEELRQGEGERRTEFQQLIDKNHDGKADRNELLVYIDPRNPRHARDEAETLVMLADVNKDGYLSLPEVLNKIDLFLSSKMINAAKSFHDDF</sequence>
<keyword evidence="3" id="KW-0677">Repeat</keyword>
<evidence type="ECO:0000256" key="12">
    <source>
        <dbReference type="SAM" id="MobiDB-lite"/>
    </source>
</evidence>
<keyword evidence="11" id="KW-0175">Coiled coil</keyword>
<comment type="caution">
    <text evidence="16">The sequence shown here is derived from an EMBL/GenBank/DDBJ whole genome shotgun (WGS) entry which is preliminary data.</text>
</comment>
<evidence type="ECO:0000256" key="4">
    <source>
        <dbReference type="ARBA" id="ARBA00022837"/>
    </source>
</evidence>
<feature type="domain" description="C3H1-type" evidence="14">
    <location>
        <begin position="55"/>
        <end position="76"/>
    </location>
</feature>
<dbReference type="Gene3D" id="1.10.238.10">
    <property type="entry name" value="EF-hand"/>
    <property type="match status" value="2"/>
</dbReference>
<dbReference type="GO" id="GO:0005796">
    <property type="term" value="C:Golgi lumen"/>
    <property type="evidence" value="ECO:0007669"/>
    <property type="project" value="UniProtKB-SubCell"/>
</dbReference>
<dbReference type="Proteomes" id="UP000494165">
    <property type="component" value="Unassembled WGS sequence"/>
</dbReference>
<feature type="transmembrane region" description="Helical" evidence="13">
    <location>
        <begin position="317"/>
        <end position="338"/>
    </location>
</feature>
<evidence type="ECO:0000256" key="2">
    <source>
        <dbReference type="ARBA" id="ARBA00022729"/>
    </source>
</evidence>
<evidence type="ECO:0000256" key="5">
    <source>
        <dbReference type="ARBA" id="ARBA00023034"/>
    </source>
</evidence>
<keyword evidence="6" id="KW-0325">Glycoprotein</keyword>
<dbReference type="InterPro" id="IPR002048">
    <property type="entry name" value="EF_hand_dom"/>
</dbReference>
<keyword evidence="5" id="KW-0333">Golgi apparatus</keyword>
<dbReference type="InterPro" id="IPR027240">
    <property type="entry name" value="CAB45_EFh"/>
</dbReference>
<dbReference type="Gene3D" id="3.30.1370.210">
    <property type="match status" value="1"/>
</dbReference>
<feature type="zinc finger region" description="C3H1-type" evidence="10">
    <location>
        <begin position="55"/>
        <end position="76"/>
    </location>
</feature>
<evidence type="ECO:0000256" key="11">
    <source>
        <dbReference type="SAM" id="Coils"/>
    </source>
</evidence>
<keyword evidence="4" id="KW-0106">Calcium</keyword>
<evidence type="ECO:0000256" key="9">
    <source>
        <dbReference type="ARBA" id="ARBA00031511"/>
    </source>
</evidence>
<reference evidence="16 17" key="1">
    <citation type="submission" date="2020-04" db="EMBL/GenBank/DDBJ databases">
        <authorList>
            <person name="Alioto T."/>
            <person name="Alioto T."/>
            <person name="Gomez Garrido J."/>
        </authorList>
    </citation>
    <scope>NUCLEOTIDE SEQUENCE [LARGE SCALE GENOMIC DNA]</scope>
</reference>
<feature type="coiled-coil region" evidence="11">
    <location>
        <begin position="153"/>
        <end position="194"/>
    </location>
</feature>
<accession>A0A8S1C1S4</accession>
<dbReference type="EMBL" id="CADEPI010000022">
    <property type="protein sequence ID" value="CAB3365840.1"/>
    <property type="molecule type" value="Genomic_DNA"/>
</dbReference>
<feature type="domain" description="EF-hand" evidence="15">
    <location>
        <begin position="381"/>
        <end position="416"/>
    </location>
</feature>
<keyword evidence="10" id="KW-0863">Zinc-finger</keyword>
<dbReference type="InterPro" id="IPR000571">
    <property type="entry name" value="Znf_CCCH"/>
</dbReference>